<proteinExistence type="inferred from homology"/>
<dbReference type="Proteomes" id="UP000092124">
    <property type="component" value="Unassembled WGS sequence"/>
</dbReference>
<comment type="subcellular location">
    <subcellularLocation>
        <location evidence="1">Mitochondrion</location>
    </subcellularLocation>
</comment>
<dbReference type="STRING" id="56216.A0A1A6HZ50"/>
<comment type="function">
    <text evidence="5">May play a role in mitochondrial aerobic respiration. May also regulate mitochondrial organization and fission.</text>
</comment>
<dbReference type="PANTHER" id="PTHR14215">
    <property type="entry name" value="PROTEIN OF UNKNOWN FUNCTION DUF729"/>
    <property type="match status" value="1"/>
</dbReference>
<evidence type="ECO:0000256" key="1">
    <source>
        <dbReference type="ARBA" id="ARBA00004173"/>
    </source>
</evidence>
<protein>
    <recommendedName>
        <fullName evidence="6">Mitochondrial fission regulator 1</fullName>
    </recommendedName>
</protein>
<evidence type="ECO:0000256" key="4">
    <source>
        <dbReference type="ARBA" id="ARBA00023128"/>
    </source>
</evidence>
<comment type="similarity">
    <text evidence="2">Belongs to the MTFR1 family.</text>
</comment>
<dbReference type="AlphaFoldDB" id="A0A1A6HZ50"/>
<keyword evidence="9" id="KW-1185">Reference proteome</keyword>
<organism evidence="8 9">
    <name type="scientific">Neotoma lepida</name>
    <name type="common">Desert woodrat</name>
    <dbReference type="NCBI Taxonomy" id="56216"/>
    <lineage>
        <taxon>Eukaryota</taxon>
        <taxon>Metazoa</taxon>
        <taxon>Chordata</taxon>
        <taxon>Craniata</taxon>
        <taxon>Vertebrata</taxon>
        <taxon>Euteleostomi</taxon>
        <taxon>Mammalia</taxon>
        <taxon>Eutheria</taxon>
        <taxon>Euarchontoglires</taxon>
        <taxon>Glires</taxon>
        <taxon>Rodentia</taxon>
        <taxon>Myomorpha</taxon>
        <taxon>Muroidea</taxon>
        <taxon>Cricetidae</taxon>
        <taxon>Neotominae</taxon>
        <taxon>Neotoma</taxon>
    </lineage>
</organism>
<gene>
    <name evidence="8" type="ORF">A6R68_23016</name>
</gene>
<sequence>MASKPPRTRTPDMPNTPEILKDMNSVKPQSVNRSEEDVDTTDPAALRAEALKKKFAYQHRHHSQAADGTLTSIPLLLTDNLISYSPKEYRLLSMRRDRQADTFKLGELLGTAFQEASECETLPKSPSLLPGQGRLSLQQGHHPAPAPQERAFSLRETWRRQPWQGDVEATEPQTNWSHTALSEMKPGLGGKQLQRFGIWTRAGRAWQQ</sequence>
<dbReference type="GO" id="GO:0000266">
    <property type="term" value="P:mitochondrial fission"/>
    <property type="evidence" value="ECO:0007669"/>
    <property type="project" value="TreeGrafter"/>
</dbReference>
<dbReference type="PANTHER" id="PTHR14215:SF1">
    <property type="entry name" value="MITOCHONDRIAL FISSION REGULATOR 1"/>
    <property type="match status" value="1"/>
</dbReference>
<comment type="caution">
    <text evidence="8">The sequence shown here is derived from an EMBL/GenBank/DDBJ whole genome shotgun (WGS) entry which is preliminary data.</text>
</comment>
<evidence type="ECO:0000256" key="6">
    <source>
        <dbReference type="ARBA" id="ARBA00039282"/>
    </source>
</evidence>
<dbReference type="InterPro" id="IPR007972">
    <property type="entry name" value="Mtfr1"/>
</dbReference>
<evidence type="ECO:0000256" key="2">
    <source>
        <dbReference type="ARBA" id="ARBA00005807"/>
    </source>
</evidence>
<keyword evidence="3" id="KW-0809">Transit peptide</keyword>
<reference evidence="8 9" key="1">
    <citation type="submission" date="2016-06" db="EMBL/GenBank/DDBJ databases">
        <title>The Draft Genome Sequence and Annotation of the Desert Woodrat Neotoma lepida.</title>
        <authorList>
            <person name="Campbell M."/>
            <person name="Oakeson K.F."/>
            <person name="Yandell M."/>
            <person name="Halpert J.R."/>
            <person name="Dearing D."/>
        </authorList>
    </citation>
    <scope>NUCLEOTIDE SEQUENCE [LARGE SCALE GENOMIC DNA]</scope>
    <source>
        <strain evidence="8">417</strain>
        <tissue evidence="8">Liver</tissue>
    </source>
</reference>
<dbReference type="GO" id="GO:0009060">
    <property type="term" value="P:aerobic respiration"/>
    <property type="evidence" value="ECO:0007669"/>
    <property type="project" value="TreeGrafter"/>
</dbReference>
<evidence type="ECO:0000256" key="7">
    <source>
        <dbReference type="SAM" id="MobiDB-lite"/>
    </source>
</evidence>
<keyword evidence="4" id="KW-0496">Mitochondrion</keyword>
<feature type="region of interest" description="Disordered" evidence="7">
    <location>
        <begin position="1"/>
        <end position="42"/>
    </location>
</feature>
<dbReference type="EMBL" id="LZPO01007968">
    <property type="protein sequence ID" value="OBS83002.1"/>
    <property type="molecule type" value="Genomic_DNA"/>
</dbReference>
<evidence type="ECO:0000313" key="9">
    <source>
        <dbReference type="Proteomes" id="UP000092124"/>
    </source>
</evidence>
<evidence type="ECO:0000256" key="5">
    <source>
        <dbReference type="ARBA" id="ARBA00037378"/>
    </source>
</evidence>
<dbReference type="GO" id="GO:0005739">
    <property type="term" value="C:mitochondrion"/>
    <property type="evidence" value="ECO:0007669"/>
    <property type="project" value="UniProtKB-SubCell"/>
</dbReference>
<feature type="region of interest" description="Disordered" evidence="7">
    <location>
        <begin position="122"/>
        <end position="148"/>
    </location>
</feature>
<name>A0A1A6HZ50_NEOLE</name>
<evidence type="ECO:0000313" key="8">
    <source>
        <dbReference type="EMBL" id="OBS83002.1"/>
    </source>
</evidence>
<evidence type="ECO:0000256" key="3">
    <source>
        <dbReference type="ARBA" id="ARBA00022946"/>
    </source>
</evidence>
<dbReference type="OrthoDB" id="2133332at2759"/>
<accession>A0A1A6HZ50</accession>